<accession>A0AA86TGP2</accession>
<evidence type="ECO:0000313" key="3">
    <source>
        <dbReference type="Proteomes" id="UP001642409"/>
    </source>
</evidence>
<evidence type="ECO:0000313" key="1">
    <source>
        <dbReference type="EMBL" id="CAI9912748.1"/>
    </source>
</evidence>
<sequence>MHSIFTKEFIKEFEGHFSVSRGLSSTIVSSAKLTHANRYLSSRITGFIQYEKIKVEQTEPQSILCECVSMQFYAYIMPITNNQICCGTPCSSIPLMMASVVRLLYAEAKSTERIIFLFDRVFPAILQLSIASACMVWTSSQKLCGSMSFLLSIIF</sequence>
<dbReference type="EMBL" id="CATOUU010000003">
    <property type="protein sequence ID" value="CAI9912748.1"/>
    <property type="molecule type" value="Genomic_DNA"/>
</dbReference>
<dbReference type="Proteomes" id="UP001642409">
    <property type="component" value="Unassembled WGS sequence"/>
</dbReference>
<gene>
    <name evidence="2" type="ORF">HINF_LOCUS15848</name>
    <name evidence="1" type="ORF">HINF_LOCUS393</name>
</gene>
<proteinExistence type="predicted"/>
<reference evidence="2 3" key="2">
    <citation type="submission" date="2024-07" db="EMBL/GenBank/DDBJ databases">
        <authorList>
            <person name="Akdeniz Z."/>
        </authorList>
    </citation>
    <scope>NUCLEOTIDE SEQUENCE [LARGE SCALE GENOMIC DNA]</scope>
</reference>
<protein>
    <submittedName>
        <fullName evidence="2">Hypothetical_protein</fullName>
    </submittedName>
</protein>
<organism evidence="1">
    <name type="scientific">Hexamita inflata</name>
    <dbReference type="NCBI Taxonomy" id="28002"/>
    <lineage>
        <taxon>Eukaryota</taxon>
        <taxon>Metamonada</taxon>
        <taxon>Diplomonadida</taxon>
        <taxon>Hexamitidae</taxon>
        <taxon>Hexamitinae</taxon>
        <taxon>Hexamita</taxon>
    </lineage>
</organism>
<keyword evidence="3" id="KW-1185">Reference proteome</keyword>
<name>A0AA86TGP2_9EUKA</name>
<dbReference type="EMBL" id="CAXDID020000038">
    <property type="protein sequence ID" value="CAL5998667.1"/>
    <property type="molecule type" value="Genomic_DNA"/>
</dbReference>
<comment type="caution">
    <text evidence="1">The sequence shown here is derived from an EMBL/GenBank/DDBJ whole genome shotgun (WGS) entry which is preliminary data.</text>
</comment>
<dbReference type="AlphaFoldDB" id="A0AA86TGP2"/>
<evidence type="ECO:0000313" key="2">
    <source>
        <dbReference type="EMBL" id="CAL5998667.1"/>
    </source>
</evidence>
<reference evidence="1" key="1">
    <citation type="submission" date="2023-06" db="EMBL/GenBank/DDBJ databases">
        <authorList>
            <person name="Kurt Z."/>
        </authorList>
    </citation>
    <scope>NUCLEOTIDE SEQUENCE</scope>
</reference>